<dbReference type="PANTHER" id="PTHR42699:SF1">
    <property type="entry name" value="CYSTATHIONINE GAMMA-SYNTHASE-RELATED"/>
    <property type="match status" value="1"/>
</dbReference>
<dbReference type="Gene3D" id="3.40.640.10">
    <property type="entry name" value="Type I PLP-dependent aspartate aminotransferase-like (Major domain)"/>
    <property type="match status" value="1"/>
</dbReference>
<dbReference type="AlphaFoldDB" id="A0A8H4ZTT0"/>
<dbReference type="EMBL" id="JABEVY010000057">
    <property type="protein sequence ID" value="KAF5252295.1"/>
    <property type="molecule type" value="Genomic_DNA"/>
</dbReference>
<sequence length="529" mass="59946">MAPPNRNWVYPNSLKALPLHEPHIYPPGTPHAISSSLPTWQSVRDLAKLVDRTQVDINYSYPRYYFGWHIRTLVQQVRQRLGPDSNHLDCYIFPSSEDADDYVAQFREKRVTARHVRFQSSYSASTSTSVPLYLAFSALLLPPGNTKHVLDIWENLGTGITTRHAQYCLDHFYELKSTESTTPTFLHQKSATSDVPHLKAVKARDVFIFPNGMNAIYNTSEAIAINNPGRRVVTFGWIYHETMKNLHRGQWKEVIPFPLGGEEDLDRLESMLNPNAKRIYAVFCELPSNSKLTSPNLERLGRIARDHDLLVVCDETVGNFVNVDLLPHVDILTTSLTKMFSGAANVTGGSVIVNPNSRHYDVLHEAIRSRYQTVSCFPMDISVLRENSMNMVERVKRADATTLDVIKVFTDHSAVARVIHPSRAPELRNYRRHRRQDGGYGNVFSLVFKNPGAAEHFYDHLDVCKGASFGTNFTIAIPFVQLTASNDDERENIDQHGLLKHMIRISVGLEDSRQICDKMTAALAKVEKF</sequence>
<dbReference type="InterPro" id="IPR015421">
    <property type="entry name" value="PyrdxlP-dep_Trfase_major"/>
</dbReference>
<accession>A0A8H4ZTT0</accession>
<dbReference type="InterPro" id="IPR051750">
    <property type="entry name" value="Trans-sulfuration_enzymes"/>
</dbReference>
<dbReference type="InterPro" id="IPR015422">
    <property type="entry name" value="PyrdxlP-dep_Trfase_small"/>
</dbReference>
<dbReference type="GO" id="GO:0019346">
    <property type="term" value="P:transsulfuration"/>
    <property type="evidence" value="ECO:0007669"/>
    <property type="project" value="InterPro"/>
</dbReference>
<evidence type="ECO:0000256" key="3">
    <source>
        <dbReference type="RuleBase" id="RU362118"/>
    </source>
</evidence>
<gene>
    <name evidence="4" type="ORF">FANTH_2595</name>
</gene>
<dbReference type="Proteomes" id="UP000573603">
    <property type="component" value="Unassembled WGS sequence"/>
</dbReference>
<dbReference type="SUPFAM" id="SSF53383">
    <property type="entry name" value="PLP-dependent transferases"/>
    <property type="match status" value="1"/>
</dbReference>
<comment type="cofactor">
    <cofactor evidence="1 3">
        <name>pyridoxal 5'-phosphate</name>
        <dbReference type="ChEBI" id="CHEBI:597326"/>
    </cofactor>
</comment>
<dbReference type="GO" id="GO:0030170">
    <property type="term" value="F:pyridoxal phosphate binding"/>
    <property type="evidence" value="ECO:0007669"/>
    <property type="project" value="InterPro"/>
</dbReference>
<keyword evidence="5" id="KW-1185">Reference proteome</keyword>
<comment type="caution">
    <text evidence="4">The sequence shown here is derived from an EMBL/GenBank/DDBJ whole genome shotgun (WGS) entry which is preliminary data.</text>
</comment>
<dbReference type="InterPro" id="IPR015424">
    <property type="entry name" value="PyrdxlP-dep_Trfase"/>
</dbReference>
<evidence type="ECO:0000313" key="4">
    <source>
        <dbReference type="EMBL" id="KAF5252295.1"/>
    </source>
</evidence>
<protein>
    <recommendedName>
        <fullName evidence="6">Cystathionine gamma-synthase</fullName>
    </recommendedName>
</protein>
<name>A0A8H4ZTT0_9HYPO</name>
<proteinExistence type="inferred from homology"/>
<comment type="similarity">
    <text evidence="3">Belongs to the trans-sulfuration enzymes family.</text>
</comment>
<dbReference type="PANTHER" id="PTHR42699">
    <property type="match status" value="1"/>
</dbReference>
<evidence type="ECO:0000256" key="2">
    <source>
        <dbReference type="ARBA" id="ARBA00022898"/>
    </source>
</evidence>
<dbReference type="InterPro" id="IPR000277">
    <property type="entry name" value="Cys/Met-Metab_PyrdxlP-dep_enz"/>
</dbReference>
<reference evidence="4 5" key="1">
    <citation type="journal article" date="2020" name="BMC Genomics">
        <title>Correction to: Identification and distribution of gene clusters required for synthesis of sphingolipid metabolism inhibitors in diverse species of the filamentous fungus Fusarium.</title>
        <authorList>
            <person name="Kim H.S."/>
            <person name="Lohmar J.M."/>
            <person name="Busman M."/>
            <person name="Brown D.W."/>
            <person name="Naumann T.A."/>
            <person name="Divon H.H."/>
            <person name="Lysoe E."/>
            <person name="Uhlig S."/>
            <person name="Proctor R.H."/>
        </authorList>
    </citation>
    <scope>NUCLEOTIDE SEQUENCE [LARGE SCALE GENOMIC DNA]</scope>
    <source>
        <strain evidence="4 5">NRRL 25214</strain>
    </source>
</reference>
<dbReference type="GO" id="GO:0003962">
    <property type="term" value="F:cystathionine gamma-synthase activity"/>
    <property type="evidence" value="ECO:0007669"/>
    <property type="project" value="TreeGrafter"/>
</dbReference>
<keyword evidence="2 3" id="KW-0663">Pyridoxal phosphate</keyword>
<evidence type="ECO:0008006" key="6">
    <source>
        <dbReference type="Google" id="ProtNLM"/>
    </source>
</evidence>
<evidence type="ECO:0000256" key="1">
    <source>
        <dbReference type="ARBA" id="ARBA00001933"/>
    </source>
</evidence>
<evidence type="ECO:0000313" key="5">
    <source>
        <dbReference type="Proteomes" id="UP000573603"/>
    </source>
</evidence>
<dbReference type="Gene3D" id="3.90.1150.10">
    <property type="entry name" value="Aspartate Aminotransferase, domain 1"/>
    <property type="match status" value="1"/>
</dbReference>
<dbReference type="Pfam" id="PF01053">
    <property type="entry name" value="Cys_Met_Meta_PP"/>
    <property type="match status" value="1"/>
</dbReference>
<organism evidence="4 5">
    <name type="scientific">Fusarium anthophilum</name>
    <dbReference type="NCBI Taxonomy" id="48485"/>
    <lineage>
        <taxon>Eukaryota</taxon>
        <taxon>Fungi</taxon>
        <taxon>Dikarya</taxon>
        <taxon>Ascomycota</taxon>
        <taxon>Pezizomycotina</taxon>
        <taxon>Sordariomycetes</taxon>
        <taxon>Hypocreomycetidae</taxon>
        <taxon>Hypocreales</taxon>
        <taxon>Nectriaceae</taxon>
        <taxon>Fusarium</taxon>
        <taxon>Fusarium fujikuroi species complex</taxon>
    </lineage>
</organism>